<comment type="caution">
    <text evidence="1">The sequence shown here is derived from an EMBL/GenBank/DDBJ whole genome shotgun (WGS) entry which is preliminary data.</text>
</comment>
<gene>
    <name evidence="1" type="ORF">ENV88_02805</name>
</gene>
<name>A0A7C3SKV8_THEPE</name>
<evidence type="ECO:0008006" key="2">
    <source>
        <dbReference type="Google" id="ProtNLM"/>
    </source>
</evidence>
<protein>
    <recommendedName>
        <fullName evidence="2">Lrp/AsnC family transcriptional regulator</fullName>
    </recommendedName>
</protein>
<sequence>MSSRELDCRLLAAIPQARRVSDLARGTGASLAYILKRLAPLRERFSLIGVFDYRALGLEEHLLLLDYRQELWERSLPYVVGKAVLRSGKNPERLLLLVLAPTGRAGDVADILGVSAAPRKVKVFRHRPDASSLVACKDGRLIPLFRSFESVVWEGVAPDLRAQPLKRVDSIDLWMVAELTRNPFAKLSRLGAARGLKQQVVSYHYLSHIQPLHLYNAVAPKLQATHVGRALEIKVEHGLEEPVAWALAGFPFTRFSAAEPGEGLVLALVYPGEWELPLLKALQACRGVLDFRVVGYVAEELREYTVPFGEVVARGSYSLEILYEALHTPRSAKAKWQVYEID</sequence>
<evidence type="ECO:0000313" key="1">
    <source>
        <dbReference type="EMBL" id="HGB24971.1"/>
    </source>
</evidence>
<dbReference type="AlphaFoldDB" id="A0A7C3SKV8"/>
<organism evidence="1">
    <name type="scientific">Thermofilum pendens</name>
    <dbReference type="NCBI Taxonomy" id="2269"/>
    <lineage>
        <taxon>Archaea</taxon>
        <taxon>Thermoproteota</taxon>
        <taxon>Thermoprotei</taxon>
        <taxon>Thermofilales</taxon>
        <taxon>Thermofilaceae</taxon>
        <taxon>Thermofilum</taxon>
    </lineage>
</organism>
<accession>A0A7C3SKV8</accession>
<dbReference type="EMBL" id="DTIB01000066">
    <property type="protein sequence ID" value="HGB24971.1"/>
    <property type="molecule type" value="Genomic_DNA"/>
</dbReference>
<reference evidence="1" key="1">
    <citation type="journal article" date="2020" name="mSystems">
        <title>Genome- and Community-Level Interaction Insights into Carbon Utilization and Element Cycling Functions of Hydrothermarchaeota in Hydrothermal Sediment.</title>
        <authorList>
            <person name="Zhou Z."/>
            <person name="Liu Y."/>
            <person name="Xu W."/>
            <person name="Pan J."/>
            <person name="Luo Z.H."/>
            <person name="Li M."/>
        </authorList>
    </citation>
    <scope>NUCLEOTIDE SEQUENCE [LARGE SCALE GENOMIC DNA]</scope>
    <source>
        <strain evidence="1">SpSt-8</strain>
    </source>
</reference>
<proteinExistence type="predicted"/>